<dbReference type="NCBIfam" id="NF000658">
    <property type="entry name" value="PRK00029.1"/>
    <property type="match status" value="1"/>
</dbReference>
<evidence type="ECO:0000256" key="6">
    <source>
        <dbReference type="ARBA" id="ARBA00022840"/>
    </source>
</evidence>
<evidence type="ECO:0000256" key="1">
    <source>
        <dbReference type="ARBA" id="ARBA00009747"/>
    </source>
</evidence>
<evidence type="ECO:0000256" key="8">
    <source>
        <dbReference type="HAMAP-Rule" id="MF_00692"/>
    </source>
</evidence>
<proteinExistence type="inferred from homology"/>
<dbReference type="GO" id="GO:0030145">
    <property type="term" value="F:manganese ion binding"/>
    <property type="evidence" value="ECO:0007669"/>
    <property type="project" value="UniProtKB-UniRule"/>
</dbReference>
<feature type="binding site" evidence="8">
    <location>
        <position position="83"/>
    </location>
    <ligand>
        <name>ATP</name>
        <dbReference type="ChEBI" id="CHEBI:30616"/>
    </ligand>
</feature>
<feature type="binding site" evidence="8">
    <location>
        <position position="85"/>
    </location>
    <ligand>
        <name>ATP</name>
        <dbReference type="ChEBI" id="CHEBI:30616"/>
    </ligand>
</feature>
<dbReference type="RefSeq" id="WP_102950608.1">
    <property type="nucleotide sequence ID" value="NZ_CP024847.1"/>
</dbReference>
<feature type="active site" description="Proton acceptor" evidence="8">
    <location>
        <position position="246"/>
    </location>
</feature>
<dbReference type="KEGG" id="nba:CUN60_02995"/>
<keyword evidence="10" id="KW-1185">Reference proteome</keyword>
<feature type="binding site" evidence="8">
    <location>
        <position position="247"/>
    </location>
    <ligand>
        <name>Mg(2+)</name>
        <dbReference type="ChEBI" id="CHEBI:18420"/>
    </ligand>
</feature>
<dbReference type="GO" id="GO:0000287">
    <property type="term" value="F:magnesium ion binding"/>
    <property type="evidence" value="ECO:0007669"/>
    <property type="project" value="UniProtKB-UniRule"/>
</dbReference>
<keyword evidence="3 8" id="KW-0548">Nucleotidyltransferase</keyword>
<dbReference type="PANTHER" id="PTHR32057:SF14">
    <property type="entry name" value="PROTEIN ADENYLYLTRANSFERASE SELO, MITOCHONDRIAL"/>
    <property type="match status" value="1"/>
</dbReference>
<dbReference type="OrthoDB" id="9776281at2"/>
<feature type="binding site" evidence="8">
    <location>
        <position position="176"/>
    </location>
    <ligand>
        <name>ATP</name>
        <dbReference type="ChEBI" id="CHEBI:30616"/>
    </ligand>
</feature>
<keyword evidence="2 8" id="KW-0808">Transferase</keyword>
<feature type="binding site" evidence="8">
    <location>
        <position position="106"/>
    </location>
    <ligand>
        <name>ATP</name>
        <dbReference type="ChEBI" id="CHEBI:30616"/>
    </ligand>
</feature>
<comment type="similarity">
    <text evidence="1 8">Belongs to the SELO family.</text>
</comment>
<evidence type="ECO:0000256" key="5">
    <source>
        <dbReference type="ARBA" id="ARBA00022741"/>
    </source>
</evidence>
<protein>
    <recommendedName>
        <fullName evidence="8">Protein nucleotidyltransferase YdiU</fullName>
        <ecNumber evidence="8">2.7.7.-</ecNumber>
    </recommendedName>
    <alternativeName>
        <fullName evidence="8">Protein adenylyltransferase YdiU</fullName>
        <ecNumber evidence="8">2.7.7.108</ecNumber>
    </alternativeName>
    <alternativeName>
        <fullName evidence="8">Protein uridylyltransferase YdiU</fullName>
        <ecNumber evidence="8">2.7.7.-</ecNumber>
    </alternativeName>
</protein>
<dbReference type="AlphaFoldDB" id="A0A2I7N4F5"/>
<dbReference type="PANTHER" id="PTHR32057">
    <property type="entry name" value="PROTEIN ADENYLYLTRANSFERASE SELO, MITOCHONDRIAL"/>
    <property type="match status" value="1"/>
</dbReference>
<feature type="binding site" evidence="8">
    <location>
        <position position="256"/>
    </location>
    <ligand>
        <name>ATP</name>
        <dbReference type="ChEBI" id="CHEBI:30616"/>
    </ligand>
</feature>
<comment type="catalytic activity">
    <reaction evidence="8">
        <text>L-seryl-[protein] + UTP = O-(5'-uridylyl)-L-seryl-[protein] + diphosphate</text>
        <dbReference type="Rhea" id="RHEA:64604"/>
        <dbReference type="Rhea" id="RHEA-COMP:9863"/>
        <dbReference type="Rhea" id="RHEA-COMP:16635"/>
        <dbReference type="ChEBI" id="CHEBI:29999"/>
        <dbReference type="ChEBI" id="CHEBI:33019"/>
        <dbReference type="ChEBI" id="CHEBI:46398"/>
        <dbReference type="ChEBI" id="CHEBI:156051"/>
    </reaction>
</comment>
<accession>A0A2I7N4F5</accession>
<keyword evidence="7 8" id="KW-0460">Magnesium</keyword>
<keyword evidence="8" id="KW-0464">Manganese</keyword>
<evidence type="ECO:0000256" key="7">
    <source>
        <dbReference type="ARBA" id="ARBA00022842"/>
    </source>
</evidence>
<keyword evidence="4 8" id="KW-0479">Metal-binding</keyword>
<dbReference type="Pfam" id="PF02696">
    <property type="entry name" value="SelO"/>
    <property type="match status" value="1"/>
</dbReference>
<evidence type="ECO:0000256" key="3">
    <source>
        <dbReference type="ARBA" id="ARBA00022695"/>
    </source>
</evidence>
<organism evidence="9 10">
    <name type="scientific">Aquella oligotrophica</name>
    <dbReference type="NCBI Taxonomy" id="2067065"/>
    <lineage>
        <taxon>Bacteria</taxon>
        <taxon>Pseudomonadati</taxon>
        <taxon>Pseudomonadota</taxon>
        <taxon>Betaproteobacteria</taxon>
        <taxon>Neisseriales</taxon>
        <taxon>Neisseriaceae</taxon>
        <taxon>Aquella</taxon>
    </lineage>
</organism>
<evidence type="ECO:0000313" key="9">
    <source>
        <dbReference type="EMBL" id="AUR51308.1"/>
    </source>
</evidence>
<feature type="binding site" evidence="8">
    <location>
        <position position="169"/>
    </location>
    <ligand>
        <name>ATP</name>
        <dbReference type="ChEBI" id="CHEBI:30616"/>
    </ligand>
</feature>
<comment type="cofactor">
    <cofactor evidence="8">
        <name>Mg(2+)</name>
        <dbReference type="ChEBI" id="CHEBI:18420"/>
    </cofactor>
    <cofactor evidence="8">
        <name>Mn(2+)</name>
        <dbReference type="ChEBI" id="CHEBI:29035"/>
    </cofactor>
</comment>
<dbReference type="EC" id="2.7.7.-" evidence="8"/>
<dbReference type="GO" id="GO:0005524">
    <property type="term" value="F:ATP binding"/>
    <property type="evidence" value="ECO:0007669"/>
    <property type="project" value="UniProtKB-UniRule"/>
</dbReference>
<dbReference type="GO" id="GO:0070733">
    <property type="term" value="F:AMPylase activity"/>
    <property type="evidence" value="ECO:0007669"/>
    <property type="project" value="UniProtKB-EC"/>
</dbReference>
<feature type="binding site" evidence="8">
    <location>
        <position position="256"/>
    </location>
    <ligand>
        <name>Mg(2+)</name>
        <dbReference type="ChEBI" id="CHEBI:18420"/>
    </ligand>
</feature>
<evidence type="ECO:0000256" key="4">
    <source>
        <dbReference type="ARBA" id="ARBA00022723"/>
    </source>
</evidence>
<evidence type="ECO:0000256" key="2">
    <source>
        <dbReference type="ARBA" id="ARBA00022679"/>
    </source>
</evidence>
<sequence>MFKLKANFALLGEGFYSFVSPLPLDNSRLVHLNYPLIDKLGLNEVDNKEWDTILSAKHIFPDYQPLASVYAGHQFGVPVPRLGDGRAMLIFEHEDDEGSIWELQLKGAGLTPYSRMGDGRAVLRSTVREYVASIAMAALNIPTTLALGMCDSDTKVYREEVETGAVILRVSPSFIRFGHFEYFAKQKRLQELQQLIDFTISNYYPEIELDSPDYILKFLDAVVKKTAQMIASWQAVGFVHGVMNTDNMSILGLTIDYGPYAFMDKFIPSQIYNHSDSEGRYTYANQVYIGWWNLYRLAESLVLIYPDADQLEKCLETYADYYNTRYTELIGKKLGFEVFEPTDFVLGEKLLKLMQQYQMDWTYSWRQLSYGESGYHRLKKLYNFGDDFSNWYFEWQQALLNNKIDLDGALKLMQESNPAIVPRNHLLQEVITKAQSGSYEELAQLIEVLNDPYQEIEKYQDYYKLPQHGQSIFI</sequence>
<reference evidence="10" key="1">
    <citation type="submission" date="2017-11" db="EMBL/GenBank/DDBJ databases">
        <authorList>
            <person name="Chan K.G."/>
            <person name="Lee L.S."/>
        </authorList>
    </citation>
    <scope>NUCLEOTIDE SEQUENCE [LARGE SCALE GENOMIC DNA]</scope>
    <source>
        <strain evidence="10">DSM 100970</strain>
    </source>
</reference>
<comment type="function">
    <text evidence="8">Nucleotidyltransferase involved in the post-translational modification of proteins. It can catalyze the addition of adenosine monophosphate (AMP) or uridine monophosphate (UMP) to a protein, resulting in modifications known as AMPylation and UMPylation.</text>
</comment>
<dbReference type="HAMAP" id="MF_00692">
    <property type="entry name" value="SelO"/>
    <property type="match status" value="1"/>
</dbReference>
<keyword evidence="5 8" id="KW-0547">Nucleotide-binding</keyword>
<feature type="binding site" evidence="8">
    <location>
        <position position="118"/>
    </location>
    <ligand>
        <name>ATP</name>
        <dbReference type="ChEBI" id="CHEBI:30616"/>
    </ligand>
</feature>
<comment type="catalytic activity">
    <reaction evidence="8">
        <text>L-seryl-[protein] + ATP = 3-O-(5'-adenylyl)-L-seryl-[protein] + diphosphate</text>
        <dbReference type="Rhea" id="RHEA:58120"/>
        <dbReference type="Rhea" id="RHEA-COMP:9863"/>
        <dbReference type="Rhea" id="RHEA-COMP:15073"/>
        <dbReference type="ChEBI" id="CHEBI:29999"/>
        <dbReference type="ChEBI" id="CHEBI:30616"/>
        <dbReference type="ChEBI" id="CHEBI:33019"/>
        <dbReference type="ChEBI" id="CHEBI:142516"/>
        <dbReference type="EC" id="2.7.7.108"/>
    </reaction>
</comment>
<evidence type="ECO:0000313" key="10">
    <source>
        <dbReference type="Proteomes" id="UP000236655"/>
    </source>
</evidence>
<dbReference type="EC" id="2.7.7.108" evidence="8"/>
<dbReference type="InterPro" id="IPR003846">
    <property type="entry name" value="SelO"/>
</dbReference>
<name>A0A2I7N4F5_9NEIS</name>
<feature type="binding site" evidence="8">
    <location>
        <position position="86"/>
    </location>
    <ligand>
        <name>ATP</name>
        <dbReference type="ChEBI" id="CHEBI:30616"/>
    </ligand>
</feature>
<dbReference type="EMBL" id="CP024847">
    <property type="protein sequence ID" value="AUR51308.1"/>
    <property type="molecule type" value="Genomic_DNA"/>
</dbReference>
<gene>
    <name evidence="8" type="primary">ydiU</name>
    <name evidence="8" type="synonym">selO</name>
    <name evidence="9" type="ORF">CUN60_02995</name>
</gene>
<comment type="catalytic activity">
    <reaction evidence="8">
        <text>L-tyrosyl-[protein] + ATP = O-(5'-adenylyl)-L-tyrosyl-[protein] + diphosphate</text>
        <dbReference type="Rhea" id="RHEA:54288"/>
        <dbReference type="Rhea" id="RHEA-COMP:10136"/>
        <dbReference type="Rhea" id="RHEA-COMP:13846"/>
        <dbReference type="ChEBI" id="CHEBI:30616"/>
        <dbReference type="ChEBI" id="CHEBI:33019"/>
        <dbReference type="ChEBI" id="CHEBI:46858"/>
        <dbReference type="ChEBI" id="CHEBI:83624"/>
        <dbReference type="EC" id="2.7.7.108"/>
    </reaction>
</comment>
<comment type="catalytic activity">
    <reaction evidence="8">
        <text>L-tyrosyl-[protein] + UTP = O-(5'-uridylyl)-L-tyrosyl-[protein] + diphosphate</text>
        <dbReference type="Rhea" id="RHEA:83887"/>
        <dbReference type="Rhea" id="RHEA-COMP:10136"/>
        <dbReference type="Rhea" id="RHEA-COMP:20238"/>
        <dbReference type="ChEBI" id="CHEBI:33019"/>
        <dbReference type="ChEBI" id="CHEBI:46398"/>
        <dbReference type="ChEBI" id="CHEBI:46858"/>
        <dbReference type="ChEBI" id="CHEBI:90602"/>
    </reaction>
</comment>
<dbReference type="Proteomes" id="UP000236655">
    <property type="component" value="Chromosome"/>
</dbReference>
<feature type="binding site" evidence="8">
    <location>
        <position position="119"/>
    </location>
    <ligand>
        <name>ATP</name>
        <dbReference type="ChEBI" id="CHEBI:30616"/>
    </ligand>
</feature>
<comment type="catalytic activity">
    <reaction evidence="8">
        <text>L-histidyl-[protein] + UTP = N(tele)-(5'-uridylyl)-L-histidyl-[protein] + diphosphate</text>
        <dbReference type="Rhea" id="RHEA:83891"/>
        <dbReference type="Rhea" id="RHEA-COMP:9745"/>
        <dbReference type="Rhea" id="RHEA-COMP:20239"/>
        <dbReference type="ChEBI" id="CHEBI:29979"/>
        <dbReference type="ChEBI" id="CHEBI:33019"/>
        <dbReference type="ChEBI" id="CHEBI:46398"/>
        <dbReference type="ChEBI" id="CHEBI:233474"/>
    </reaction>
</comment>
<keyword evidence="6 8" id="KW-0067">ATP-binding</keyword>
<comment type="catalytic activity">
    <reaction evidence="8">
        <text>L-threonyl-[protein] + ATP = 3-O-(5'-adenylyl)-L-threonyl-[protein] + diphosphate</text>
        <dbReference type="Rhea" id="RHEA:54292"/>
        <dbReference type="Rhea" id="RHEA-COMP:11060"/>
        <dbReference type="Rhea" id="RHEA-COMP:13847"/>
        <dbReference type="ChEBI" id="CHEBI:30013"/>
        <dbReference type="ChEBI" id="CHEBI:30616"/>
        <dbReference type="ChEBI" id="CHEBI:33019"/>
        <dbReference type="ChEBI" id="CHEBI:138113"/>
        <dbReference type="EC" id="2.7.7.108"/>
    </reaction>
</comment>